<dbReference type="PROSITE" id="PS51683">
    <property type="entry name" value="SAM_OMT_II"/>
    <property type="match status" value="1"/>
</dbReference>
<dbReference type="GO" id="GO:0008171">
    <property type="term" value="F:O-methyltransferase activity"/>
    <property type="evidence" value="ECO:0007669"/>
    <property type="project" value="InterPro"/>
</dbReference>
<gene>
    <name evidence="6" type="ORF">NCGR_LOCUS52273</name>
    <name evidence="7" type="ORF">NCGR_LOCUS52288</name>
</gene>
<evidence type="ECO:0000313" key="8">
    <source>
        <dbReference type="Proteomes" id="UP000604825"/>
    </source>
</evidence>
<dbReference type="InterPro" id="IPR001077">
    <property type="entry name" value="COMT_C"/>
</dbReference>
<proteinExistence type="predicted"/>
<evidence type="ECO:0000313" key="7">
    <source>
        <dbReference type="EMBL" id="CAD6268983.1"/>
    </source>
</evidence>
<reference evidence="6" key="1">
    <citation type="submission" date="2020-10" db="EMBL/GenBank/DDBJ databases">
        <authorList>
            <person name="Han B."/>
            <person name="Lu T."/>
            <person name="Zhao Q."/>
            <person name="Huang X."/>
            <person name="Zhao Y."/>
        </authorList>
    </citation>
    <scope>NUCLEOTIDE SEQUENCE</scope>
</reference>
<dbReference type="PIRSF" id="PIRSF005739">
    <property type="entry name" value="O-mtase"/>
    <property type="match status" value="1"/>
</dbReference>
<dbReference type="OrthoDB" id="2410195at2759"/>
<dbReference type="SUPFAM" id="SSF46785">
    <property type="entry name" value="Winged helix' DNA-binding domain"/>
    <property type="match status" value="1"/>
</dbReference>
<evidence type="ECO:0000259" key="5">
    <source>
        <dbReference type="Pfam" id="PF08100"/>
    </source>
</evidence>
<keyword evidence="3" id="KW-0949">S-adenosyl-L-methionine</keyword>
<dbReference type="InterPro" id="IPR016461">
    <property type="entry name" value="COMT-like"/>
</dbReference>
<evidence type="ECO:0000256" key="2">
    <source>
        <dbReference type="ARBA" id="ARBA00022679"/>
    </source>
</evidence>
<evidence type="ECO:0000259" key="4">
    <source>
        <dbReference type="Pfam" id="PF00891"/>
    </source>
</evidence>
<dbReference type="GO" id="GO:0032259">
    <property type="term" value="P:methylation"/>
    <property type="evidence" value="ECO:0007669"/>
    <property type="project" value="UniProtKB-KW"/>
</dbReference>
<dbReference type="FunFam" id="3.40.50.150:FF:000206">
    <property type="entry name" value="O-methyltransferase ZRP4"/>
    <property type="match status" value="1"/>
</dbReference>
<comment type="caution">
    <text evidence="6">The sequence shown here is derived from an EMBL/GenBank/DDBJ whole genome shotgun (WGS) entry which is preliminary data.</text>
</comment>
<evidence type="ECO:0000313" key="6">
    <source>
        <dbReference type="EMBL" id="CAD6268968.1"/>
    </source>
</evidence>
<dbReference type="Proteomes" id="UP000604825">
    <property type="component" value="Unassembled WGS sequence"/>
</dbReference>
<keyword evidence="2" id="KW-0808">Transferase</keyword>
<dbReference type="Gene3D" id="1.10.10.10">
    <property type="entry name" value="Winged helix-like DNA-binding domain superfamily/Winged helix DNA-binding domain"/>
    <property type="match status" value="1"/>
</dbReference>
<dbReference type="InterPro" id="IPR012967">
    <property type="entry name" value="COMT_dimerisation"/>
</dbReference>
<dbReference type="GO" id="GO:0046983">
    <property type="term" value="F:protein dimerization activity"/>
    <property type="evidence" value="ECO:0007669"/>
    <property type="project" value="InterPro"/>
</dbReference>
<dbReference type="InterPro" id="IPR036388">
    <property type="entry name" value="WH-like_DNA-bd_sf"/>
</dbReference>
<organism evidence="6 8">
    <name type="scientific">Miscanthus lutarioriparius</name>
    <dbReference type="NCBI Taxonomy" id="422564"/>
    <lineage>
        <taxon>Eukaryota</taxon>
        <taxon>Viridiplantae</taxon>
        <taxon>Streptophyta</taxon>
        <taxon>Embryophyta</taxon>
        <taxon>Tracheophyta</taxon>
        <taxon>Spermatophyta</taxon>
        <taxon>Magnoliopsida</taxon>
        <taxon>Liliopsida</taxon>
        <taxon>Poales</taxon>
        <taxon>Poaceae</taxon>
        <taxon>PACMAD clade</taxon>
        <taxon>Panicoideae</taxon>
        <taxon>Andropogonodae</taxon>
        <taxon>Andropogoneae</taxon>
        <taxon>Saccharinae</taxon>
        <taxon>Miscanthus</taxon>
    </lineage>
</organism>
<protein>
    <submittedName>
        <fullName evidence="6">Uncharacterized protein</fullName>
    </submittedName>
</protein>
<evidence type="ECO:0000256" key="1">
    <source>
        <dbReference type="ARBA" id="ARBA00022603"/>
    </source>
</evidence>
<dbReference type="Gene3D" id="3.40.50.150">
    <property type="entry name" value="Vaccinia Virus protein VP39"/>
    <property type="match status" value="1"/>
</dbReference>
<dbReference type="InterPro" id="IPR036390">
    <property type="entry name" value="WH_DNA-bd_sf"/>
</dbReference>
<dbReference type="EMBL" id="CAJGYO010000014">
    <property type="protein sequence ID" value="CAD6268983.1"/>
    <property type="molecule type" value="Genomic_DNA"/>
</dbReference>
<dbReference type="SUPFAM" id="SSF53335">
    <property type="entry name" value="S-adenosyl-L-methionine-dependent methyltransferases"/>
    <property type="match status" value="1"/>
</dbReference>
<feature type="domain" description="O-methyltransferase C-terminal" evidence="4">
    <location>
        <begin position="154"/>
        <end position="373"/>
    </location>
</feature>
<keyword evidence="1" id="KW-0489">Methyltransferase</keyword>
<dbReference type="EMBL" id="CAJGYO010000014">
    <property type="protein sequence ID" value="CAD6268968.1"/>
    <property type="molecule type" value="Genomic_DNA"/>
</dbReference>
<feature type="domain" description="O-methyltransferase dimerisation" evidence="5">
    <location>
        <begin position="30"/>
        <end position="122"/>
    </location>
</feature>
<dbReference type="Pfam" id="PF00891">
    <property type="entry name" value="Methyltransf_2"/>
    <property type="match status" value="1"/>
</dbReference>
<accession>A0A811RF78</accession>
<dbReference type="PANTHER" id="PTHR11746">
    <property type="entry name" value="O-METHYLTRANSFERASE"/>
    <property type="match status" value="1"/>
</dbReference>
<name>A0A811RF78_9POAL</name>
<dbReference type="Pfam" id="PF08100">
    <property type="entry name" value="Dimerisation"/>
    <property type="match status" value="1"/>
</dbReference>
<dbReference type="InterPro" id="IPR029063">
    <property type="entry name" value="SAM-dependent_MTases_sf"/>
</dbReference>
<evidence type="ECO:0000256" key="3">
    <source>
        <dbReference type="ARBA" id="ARBA00022691"/>
    </source>
</evidence>
<keyword evidence="8" id="KW-1185">Reference proteome</keyword>
<dbReference type="AlphaFoldDB" id="A0A811RF78"/>
<sequence length="391" mass="42281">MSTSAHAEQQEPNAHNHLHHRTYVELYHHGLYHIKSSALLCAVGLGIPGAILRRGGAATISDLVANTGVHPAKRSHLRRLMRMLTSFGIFGAGEQRAAAAAADDGESETVYTLTPVSSVLVADDKEASGASSLDMSALLRLLARPSTSVSTFFGLEEWFRDGGTTTLFEMALGVPPWSLTKNDAAYNRAMNEACVVDTSMAMDIMLKDTCRGGGASSIFSGLSSLVDVGGGHGAAAMAIATAFPHINCSVLDLEQVIIKVPRAGTDHVHSTVQFIAGDMFESIPPTDAVFLKHVLDCWDDDHCVKILQQCKRAIPARDAGGKVIIMNVVVGYGSLDKVVKETQVLFDMYMMRYGGSEREEHEWRKIFSKAGFSDYKITPILGFHSIIEVFP</sequence>